<gene>
    <name evidence="4" type="ordered locus">PCC7424_4763</name>
</gene>
<dbReference type="RefSeq" id="WP_015956705.1">
    <property type="nucleotide sequence ID" value="NC_011729.1"/>
</dbReference>
<feature type="region of interest" description="Disordered" evidence="1">
    <location>
        <begin position="1"/>
        <end position="24"/>
    </location>
</feature>
<dbReference type="GO" id="GO:0004668">
    <property type="term" value="F:protein-arginine deiminase activity"/>
    <property type="evidence" value="ECO:0007669"/>
    <property type="project" value="UniProtKB-EC"/>
</dbReference>
<feature type="domain" description="Protein-arginine deiminase C-terminal" evidence="2">
    <location>
        <begin position="278"/>
        <end position="659"/>
    </location>
</feature>
<dbReference type="STRING" id="65393.PCC7424_4763"/>
<sequence>MRRLLRIEESDSRRSTSRNRNREQEDILVVGQPAELSLSNLAPSDAVFVTIDVRGEIEVKGNNNELIPTQTPLRLQEISSEIHLLARTFSDELRDRELELTFTDENQDFLRNERIELTAVRICLDVDADRDGIIEENNPQKAEWTWGANGHGAILLVNSDQDIDTSDRRHDTHNNYISGLVDLKDFSFMVVRKVGPRYLPSRYELTLSVNRETAGRIRIYDELDRNGYELIGPSRRTARIRDTDREILLAIEGLSYPDEDFDGLLEITLNLTDDEEIIYSDRVVFRVAPWIMTPNTLAPRTVYVSRLSDGFNEQFIEDLRKVVGLANAQLETAPFELHDDDPWMQDEMEIGYTQAPGQLMYVVLDSPRDRGLDDFPELKLLGTDFGFVTRRSRHRATKLDSFGNLEVSPPVTVNGVNYPFGRLIFGGTRSEIFEDSRRMLRVLRDFFYAQKIQAPIEIFSDWLSVGHIDEFMTFVSAPTPKGFKLLLANTGKCYEILHRLRNEGHGELFLREGKRFSRGAADISISEVLDDEKLAADNGRFQEHINWNREVLKRELGLGEEDIIDIPGLFEDDGYGRAETFFPNMVNMIVLNEHLGIPKPFGPKINGDCQFEAYVRGVLEPLGLVCHFIDDWDPYFRGRGEIHCGTNARRQPFSQKWWEVEAIV</sequence>
<dbReference type="InterPro" id="IPR013530">
    <property type="entry name" value="PAD_C"/>
</dbReference>
<evidence type="ECO:0000259" key="3">
    <source>
        <dbReference type="Pfam" id="PF08527"/>
    </source>
</evidence>
<dbReference type="HOGENOM" id="CLU_021911_0_0_3"/>
<protein>
    <submittedName>
        <fullName evidence="4">Protein-arginine deiminase</fullName>
        <ecNumber evidence="4">3.5.3.15</ecNumber>
    </submittedName>
</protein>
<dbReference type="InterPro" id="IPR004303">
    <property type="entry name" value="PAD"/>
</dbReference>
<dbReference type="FunFam" id="2.60.40.1700:FF:000001">
    <property type="entry name" value="Protein-arginine deiminase type-2"/>
    <property type="match status" value="1"/>
</dbReference>
<dbReference type="PIRSF" id="PIRSF001247">
    <property type="entry name" value="Protein-arginine_deiminase"/>
    <property type="match status" value="1"/>
</dbReference>
<organism evidence="4 5">
    <name type="scientific">Gloeothece citriformis (strain PCC 7424)</name>
    <name type="common">Cyanothece sp. (strain PCC 7424)</name>
    <dbReference type="NCBI Taxonomy" id="65393"/>
    <lineage>
        <taxon>Bacteria</taxon>
        <taxon>Bacillati</taxon>
        <taxon>Cyanobacteriota</taxon>
        <taxon>Cyanophyceae</taxon>
        <taxon>Oscillatoriophycideae</taxon>
        <taxon>Chroococcales</taxon>
        <taxon>Aphanothecaceae</taxon>
        <taxon>Gloeothece</taxon>
        <taxon>Gloeothece citriformis</taxon>
    </lineage>
</organism>
<name>B7KD01_GLOC7</name>
<dbReference type="InterPro" id="IPR036556">
    <property type="entry name" value="PAD_central_sf"/>
</dbReference>
<dbReference type="Pfam" id="PF08527">
    <property type="entry name" value="PAD_M"/>
    <property type="match status" value="1"/>
</dbReference>
<evidence type="ECO:0000313" key="4">
    <source>
        <dbReference type="EMBL" id="ACK73122.1"/>
    </source>
</evidence>
<dbReference type="Gene3D" id="3.75.10.10">
    <property type="entry name" value="L-arginine/glycine Amidinotransferase, Chain A"/>
    <property type="match status" value="1"/>
</dbReference>
<evidence type="ECO:0000259" key="2">
    <source>
        <dbReference type="Pfam" id="PF03068"/>
    </source>
</evidence>
<reference evidence="5" key="1">
    <citation type="journal article" date="2011" name="MBio">
        <title>Novel metabolic attributes of the genus Cyanothece, comprising a group of unicellular nitrogen-fixing Cyanobacteria.</title>
        <authorList>
            <person name="Bandyopadhyay A."/>
            <person name="Elvitigala T."/>
            <person name="Welsh E."/>
            <person name="Stockel J."/>
            <person name="Liberton M."/>
            <person name="Min H."/>
            <person name="Sherman L.A."/>
            <person name="Pakrasi H.B."/>
        </authorList>
    </citation>
    <scope>NUCLEOTIDE SEQUENCE [LARGE SCALE GENOMIC DNA]</scope>
    <source>
        <strain evidence="5">PCC 7424</strain>
    </source>
</reference>
<dbReference type="Gene3D" id="2.60.40.1700">
    <property type="entry name" value="Protein-arginine deiminase, central domain"/>
    <property type="match status" value="1"/>
</dbReference>
<evidence type="ECO:0000256" key="1">
    <source>
        <dbReference type="SAM" id="MobiDB-lite"/>
    </source>
</evidence>
<dbReference type="Pfam" id="PF03068">
    <property type="entry name" value="PAD"/>
    <property type="match status" value="1"/>
</dbReference>
<dbReference type="SUPFAM" id="SSF110083">
    <property type="entry name" value="Peptidylarginine deiminase Pad4, middle domain"/>
    <property type="match status" value="1"/>
</dbReference>
<dbReference type="KEGG" id="cyc:PCC7424_4763"/>
<dbReference type="EC" id="3.5.3.15" evidence="4"/>
<dbReference type="PANTHER" id="PTHR10837:SF8">
    <property type="entry name" value="PROTEIN-ARGININE DEIMINASE"/>
    <property type="match status" value="1"/>
</dbReference>
<keyword evidence="4" id="KW-0378">Hydrolase</keyword>
<dbReference type="PANTHER" id="PTHR10837">
    <property type="entry name" value="PEPTIDYLARGININE DEIMINASE"/>
    <property type="match status" value="1"/>
</dbReference>
<evidence type="ECO:0000313" key="5">
    <source>
        <dbReference type="Proteomes" id="UP000002384"/>
    </source>
</evidence>
<dbReference type="eggNOG" id="COG1193">
    <property type="taxonomic scope" value="Bacteria"/>
</dbReference>
<dbReference type="SUPFAM" id="SSF55909">
    <property type="entry name" value="Pentein"/>
    <property type="match status" value="1"/>
</dbReference>
<dbReference type="GO" id="GO:0005509">
    <property type="term" value="F:calcium ion binding"/>
    <property type="evidence" value="ECO:0007669"/>
    <property type="project" value="InterPro"/>
</dbReference>
<dbReference type="AlphaFoldDB" id="B7KD01"/>
<dbReference type="Proteomes" id="UP000002384">
    <property type="component" value="Chromosome"/>
</dbReference>
<dbReference type="GO" id="GO:0005737">
    <property type="term" value="C:cytoplasm"/>
    <property type="evidence" value="ECO:0007669"/>
    <property type="project" value="InterPro"/>
</dbReference>
<proteinExistence type="predicted"/>
<feature type="domain" description="Protein-arginine deiminase (PAD) central" evidence="3">
    <location>
        <begin position="120"/>
        <end position="273"/>
    </location>
</feature>
<dbReference type="EMBL" id="CP001291">
    <property type="protein sequence ID" value="ACK73122.1"/>
    <property type="molecule type" value="Genomic_DNA"/>
</dbReference>
<dbReference type="InterPro" id="IPR013733">
    <property type="entry name" value="Prot_Arg_deaminase_cen_dom"/>
</dbReference>
<keyword evidence="5" id="KW-1185">Reference proteome</keyword>
<dbReference type="OrthoDB" id="249764at2"/>
<accession>B7KD01</accession>